<protein>
    <submittedName>
        <fullName evidence="1">Aminopeptidase</fullName>
        <ecNumber evidence="1">3.4.11.-</ecNumber>
    </submittedName>
</protein>
<keyword evidence="1" id="KW-0645">Protease</keyword>
<dbReference type="Pfam" id="PF10023">
    <property type="entry name" value="Aminopep"/>
    <property type="match status" value="1"/>
</dbReference>
<organism evidence="1 2">
    <name type="scientific">Hydrogenophaga bisanensis</name>
    <dbReference type="NCBI Taxonomy" id="439611"/>
    <lineage>
        <taxon>Bacteria</taxon>
        <taxon>Pseudomonadati</taxon>
        <taxon>Pseudomonadota</taxon>
        <taxon>Betaproteobacteria</taxon>
        <taxon>Burkholderiales</taxon>
        <taxon>Comamonadaceae</taxon>
        <taxon>Hydrogenophaga</taxon>
    </lineage>
</organism>
<dbReference type="InterPro" id="IPR014553">
    <property type="entry name" value="Aminopept"/>
</dbReference>
<sequence length="366" mass="40790">MTTRWWRRGGLAGLLVLTLAGCTSPLSGPGYYWQSVTGHLALVSAARPVEDWLQDPATPALVRTRLQAAQAIRRFAITELGLPDNPSYTRYADLGRRGAVYNVVAAAPFSLKLEQWCFPVTGCVGYRGYFAEANARAYAATLDPALEVAVYPVPAYSTLGWTNWMGGDPLLNTFITYPEGELARLIFHELAHQLVYAKNDTPFNESFATAVERLGGERWLREQAGETARQEYARFQERRQAFRALTRQTRDRLEAVYGDTSLDPATRAARKQAVMAEFRAGYARLRESWGGYAGYDRWVAAANNALFGAQAVYDQWVPAFEALFEREGRDFPRFYDAVRRLADATPAERLAALQALMPVAPPSNPS</sequence>
<dbReference type="RefSeq" id="WP_382259373.1">
    <property type="nucleotide sequence ID" value="NZ_JBHTBX010000012.1"/>
</dbReference>
<dbReference type="PIRSF" id="PIRSF029285">
    <property type="entry name" value="Aminopept"/>
    <property type="match status" value="1"/>
</dbReference>
<proteinExistence type="predicted"/>
<dbReference type="EMBL" id="JBHTBX010000012">
    <property type="protein sequence ID" value="MFC7435945.1"/>
    <property type="molecule type" value="Genomic_DNA"/>
</dbReference>
<dbReference type="EC" id="3.4.11.-" evidence="1"/>
<evidence type="ECO:0000313" key="2">
    <source>
        <dbReference type="Proteomes" id="UP001596495"/>
    </source>
</evidence>
<dbReference type="Proteomes" id="UP001596495">
    <property type="component" value="Unassembled WGS sequence"/>
</dbReference>
<keyword evidence="2" id="KW-1185">Reference proteome</keyword>
<keyword evidence="1" id="KW-0378">Hydrolase</keyword>
<accession>A0ABW2RD10</accession>
<dbReference type="PROSITE" id="PS51257">
    <property type="entry name" value="PROKAR_LIPOPROTEIN"/>
    <property type="match status" value="1"/>
</dbReference>
<gene>
    <name evidence="1" type="ORF">ACFQNJ_15625</name>
</gene>
<keyword evidence="1" id="KW-0031">Aminopeptidase</keyword>
<reference evidence="2" key="1">
    <citation type="journal article" date="2019" name="Int. J. Syst. Evol. Microbiol.">
        <title>The Global Catalogue of Microorganisms (GCM) 10K type strain sequencing project: providing services to taxonomists for standard genome sequencing and annotation.</title>
        <authorList>
            <consortium name="The Broad Institute Genomics Platform"/>
            <consortium name="The Broad Institute Genome Sequencing Center for Infectious Disease"/>
            <person name="Wu L."/>
            <person name="Ma J."/>
        </authorList>
    </citation>
    <scope>NUCLEOTIDE SEQUENCE [LARGE SCALE GENOMIC DNA]</scope>
    <source>
        <strain evidence="2">CCUG 54518</strain>
    </source>
</reference>
<comment type="caution">
    <text evidence="1">The sequence shown here is derived from an EMBL/GenBank/DDBJ whole genome shotgun (WGS) entry which is preliminary data.</text>
</comment>
<evidence type="ECO:0000313" key="1">
    <source>
        <dbReference type="EMBL" id="MFC7435945.1"/>
    </source>
</evidence>
<dbReference type="GO" id="GO:0004177">
    <property type="term" value="F:aminopeptidase activity"/>
    <property type="evidence" value="ECO:0007669"/>
    <property type="project" value="UniProtKB-KW"/>
</dbReference>
<name>A0ABW2RD10_9BURK</name>